<sequence>MQRLSVRKTREGGFRVGHDKRHVGILASDKRQAHRKGKRMWRDKFTGVENL</sequence>
<organism evidence="1">
    <name type="scientific">marine sediment metagenome</name>
    <dbReference type="NCBI Taxonomy" id="412755"/>
    <lineage>
        <taxon>unclassified sequences</taxon>
        <taxon>metagenomes</taxon>
        <taxon>ecological metagenomes</taxon>
    </lineage>
</organism>
<gene>
    <name evidence="1" type="ORF">S01H1_27558</name>
</gene>
<proteinExistence type="predicted"/>
<reference evidence="1" key="1">
    <citation type="journal article" date="2014" name="Front. Microbiol.">
        <title>High frequency of phylogenetically diverse reductive dehalogenase-homologous genes in deep subseafloor sedimentary metagenomes.</title>
        <authorList>
            <person name="Kawai M."/>
            <person name="Futagami T."/>
            <person name="Toyoda A."/>
            <person name="Takaki Y."/>
            <person name="Nishi S."/>
            <person name="Hori S."/>
            <person name="Arai W."/>
            <person name="Tsubouchi T."/>
            <person name="Morono Y."/>
            <person name="Uchiyama I."/>
            <person name="Ito T."/>
            <person name="Fujiyama A."/>
            <person name="Inagaki F."/>
            <person name="Takami H."/>
        </authorList>
    </citation>
    <scope>NUCLEOTIDE SEQUENCE</scope>
    <source>
        <strain evidence="1">Expedition CK06-06</strain>
    </source>
</reference>
<accession>X0TB85</accession>
<evidence type="ECO:0000313" key="1">
    <source>
        <dbReference type="EMBL" id="GAF90793.1"/>
    </source>
</evidence>
<name>X0TB85_9ZZZZ</name>
<dbReference type="AlphaFoldDB" id="X0TB85"/>
<dbReference type="EMBL" id="BARS01016791">
    <property type="protein sequence ID" value="GAF90793.1"/>
    <property type="molecule type" value="Genomic_DNA"/>
</dbReference>
<protein>
    <submittedName>
        <fullName evidence="1">Uncharacterized protein</fullName>
    </submittedName>
</protein>
<comment type="caution">
    <text evidence="1">The sequence shown here is derived from an EMBL/GenBank/DDBJ whole genome shotgun (WGS) entry which is preliminary data.</text>
</comment>